<gene>
    <name evidence="1" type="ORF">KIN20_002483</name>
</gene>
<name>A0AAD5LZW3_PARTN</name>
<keyword evidence="2" id="KW-1185">Reference proteome</keyword>
<evidence type="ECO:0000313" key="1">
    <source>
        <dbReference type="EMBL" id="KAJ1347433.1"/>
    </source>
</evidence>
<proteinExistence type="predicted"/>
<comment type="caution">
    <text evidence="1">The sequence shown here is derived from an EMBL/GenBank/DDBJ whole genome shotgun (WGS) entry which is preliminary data.</text>
</comment>
<accession>A0AAD5LZW3</accession>
<dbReference type="AlphaFoldDB" id="A0AAD5LZW3"/>
<evidence type="ECO:0000313" key="2">
    <source>
        <dbReference type="Proteomes" id="UP001196413"/>
    </source>
</evidence>
<dbReference type="EMBL" id="JAHQIW010000312">
    <property type="protein sequence ID" value="KAJ1347433.1"/>
    <property type="molecule type" value="Genomic_DNA"/>
</dbReference>
<protein>
    <submittedName>
        <fullName evidence="1">Uncharacterized protein</fullName>
    </submittedName>
</protein>
<dbReference type="Proteomes" id="UP001196413">
    <property type="component" value="Unassembled WGS sequence"/>
</dbReference>
<organism evidence="1 2">
    <name type="scientific">Parelaphostrongylus tenuis</name>
    <name type="common">Meningeal worm</name>
    <dbReference type="NCBI Taxonomy" id="148309"/>
    <lineage>
        <taxon>Eukaryota</taxon>
        <taxon>Metazoa</taxon>
        <taxon>Ecdysozoa</taxon>
        <taxon>Nematoda</taxon>
        <taxon>Chromadorea</taxon>
        <taxon>Rhabditida</taxon>
        <taxon>Rhabditina</taxon>
        <taxon>Rhabditomorpha</taxon>
        <taxon>Strongyloidea</taxon>
        <taxon>Metastrongylidae</taxon>
        <taxon>Parelaphostrongylus</taxon>
    </lineage>
</organism>
<sequence length="82" mass="9017">MSGSLSRVISRCFFDLIQLHVRLVCVINGGSWNNTIQSIGNSCELPIIRKTDLLNVGMLAEKYVLQGSLPPRVKISSGDSLR</sequence>
<reference evidence="1" key="1">
    <citation type="submission" date="2021-06" db="EMBL/GenBank/DDBJ databases">
        <title>Parelaphostrongylus tenuis whole genome reference sequence.</title>
        <authorList>
            <person name="Garwood T.J."/>
            <person name="Larsen P.A."/>
            <person name="Fountain-Jones N.M."/>
            <person name="Garbe J.R."/>
            <person name="Macchietto M.G."/>
            <person name="Kania S.A."/>
            <person name="Gerhold R.W."/>
            <person name="Richards J.E."/>
            <person name="Wolf T.M."/>
        </authorList>
    </citation>
    <scope>NUCLEOTIDE SEQUENCE</scope>
    <source>
        <strain evidence="1">MNPRO001-30</strain>
        <tissue evidence="1">Meninges</tissue>
    </source>
</reference>